<reference evidence="1 2" key="1">
    <citation type="submission" date="2024-04" db="EMBL/GenBank/DDBJ databases">
        <title>Tritrichomonas musculus Genome.</title>
        <authorList>
            <person name="Alves-Ferreira E."/>
            <person name="Grigg M."/>
            <person name="Lorenzi H."/>
            <person name="Galac M."/>
        </authorList>
    </citation>
    <scope>NUCLEOTIDE SEQUENCE [LARGE SCALE GENOMIC DNA]</scope>
    <source>
        <strain evidence="1 2">EAF2021</strain>
    </source>
</reference>
<evidence type="ECO:0000313" key="2">
    <source>
        <dbReference type="Proteomes" id="UP001470230"/>
    </source>
</evidence>
<dbReference type="EMBL" id="JAPFFF010000012">
    <property type="protein sequence ID" value="KAK8875449.1"/>
    <property type="molecule type" value="Genomic_DNA"/>
</dbReference>
<gene>
    <name evidence="1" type="ORF">M9Y10_005615</name>
</gene>
<name>A0ABR2JC90_9EUKA</name>
<dbReference type="SUPFAM" id="SSF49785">
    <property type="entry name" value="Galactose-binding domain-like"/>
    <property type="match status" value="1"/>
</dbReference>
<organism evidence="1 2">
    <name type="scientific">Tritrichomonas musculus</name>
    <dbReference type="NCBI Taxonomy" id="1915356"/>
    <lineage>
        <taxon>Eukaryota</taxon>
        <taxon>Metamonada</taxon>
        <taxon>Parabasalia</taxon>
        <taxon>Tritrichomonadida</taxon>
        <taxon>Tritrichomonadidae</taxon>
        <taxon>Tritrichomonas</taxon>
    </lineage>
</organism>
<proteinExistence type="predicted"/>
<evidence type="ECO:0000313" key="1">
    <source>
        <dbReference type="EMBL" id="KAK8875449.1"/>
    </source>
</evidence>
<dbReference type="Proteomes" id="UP001470230">
    <property type="component" value="Unassembled WGS sequence"/>
</dbReference>
<evidence type="ECO:0008006" key="3">
    <source>
        <dbReference type="Google" id="ProtNLM"/>
    </source>
</evidence>
<dbReference type="InterPro" id="IPR008979">
    <property type="entry name" value="Galactose-bd-like_sf"/>
</dbReference>
<dbReference type="Gene3D" id="2.60.120.260">
    <property type="entry name" value="Galactose-binding domain-like"/>
    <property type="match status" value="1"/>
</dbReference>
<sequence length="469" mass="54252">MNQETITLSSAGLKNIVKTSQEGNLDFSFIFGEKEIKIPTIFAEFISPIVSHLHQSDPTIDTLNFNDIVNNIRTLKKKTNNNKFITEATLSNLAKISQGYPIPISTNKEEENIEMRNLLYLSIFIGNDELYQKLKHITIMNNESTEIETSLEELDIFYTVSRIFPGIEYFGLINDIAKKLRSKDKEKMKSISKPVLYLLITSPHFNFDDEDCLVDIINDVFTKSSNDKNEYEEEELYINIFYEAVDFSQISIEKIEEMLNEIDYTKMTKNLWNIICEVIKNNIKSTKRKEKEEQTFEFDGNSNHRFEGIIFNLSKKSGGNVSDKGIVDVASSNFKPEMPPKNAVDFDSSNYFKSNSIYGQAWLKYDFKDRKIRPTHYSIRTRNNSDNHNPRTWVIEVSNTGQENDWRTIDTKSNVSSVSKRNQSDTFEISTKLASSEFYRYIRFRHTDFTSGNCGDLAISSLEYFGDLI</sequence>
<keyword evidence="2" id="KW-1185">Reference proteome</keyword>
<accession>A0ABR2JC90</accession>
<protein>
    <recommendedName>
        <fullName evidence="3">F5/8 type C domain-containing protein</fullName>
    </recommendedName>
</protein>
<comment type="caution">
    <text evidence="1">The sequence shown here is derived from an EMBL/GenBank/DDBJ whole genome shotgun (WGS) entry which is preliminary data.</text>
</comment>